<reference evidence="2 3" key="1">
    <citation type="submission" date="2018-06" db="EMBL/GenBank/DDBJ databases">
        <title>Genomic Encyclopedia of Type Strains, Phase IV (KMG-IV): sequencing the most valuable type-strain genomes for metagenomic binning, comparative biology and taxonomic classification.</title>
        <authorList>
            <person name="Goeker M."/>
        </authorList>
    </citation>
    <scope>NUCLEOTIDE SEQUENCE [LARGE SCALE GENOMIC DNA]</scope>
    <source>
        <strain evidence="2 3">DSM 18048</strain>
    </source>
</reference>
<protein>
    <submittedName>
        <fullName evidence="2">Uncharacterized protein</fullName>
    </submittedName>
</protein>
<evidence type="ECO:0000256" key="1">
    <source>
        <dbReference type="SAM" id="MobiDB-lite"/>
    </source>
</evidence>
<sequence>MSVFVKSAGCRAIHSRDPPAMEFTAERTFTPPLRNPARASRGTGVCCKSTGTREGCRDVRDNSSIASPSLLLRPEA</sequence>
<keyword evidence="3" id="KW-1185">Reference proteome</keyword>
<evidence type="ECO:0000313" key="2">
    <source>
        <dbReference type="EMBL" id="PYE53189.1"/>
    </source>
</evidence>
<proteinExistence type="predicted"/>
<evidence type="ECO:0000313" key="3">
    <source>
        <dbReference type="Proteomes" id="UP000248326"/>
    </source>
</evidence>
<dbReference type="EMBL" id="QJSX01000010">
    <property type="protein sequence ID" value="PYE53189.1"/>
    <property type="molecule type" value="Genomic_DNA"/>
</dbReference>
<gene>
    <name evidence="2" type="ORF">DES52_110173</name>
</gene>
<dbReference type="Proteomes" id="UP000248326">
    <property type="component" value="Unassembled WGS sequence"/>
</dbReference>
<name>A0A318S452_9DEIO</name>
<feature type="region of interest" description="Disordered" evidence="1">
    <location>
        <begin position="25"/>
        <end position="76"/>
    </location>
</feature>
<accession>A0A318S452</accession>
<organism evidence="2 3">
    <name type="scientific">Deinococcus yavapaiensis KR-236</name>
    <dbReference type="NCBI Taxonomy" id="694435"/>
    <lineage>
        <taxon>Bacteria</taxon>
        <taxon>Thermotogati</taxon>
        <taxon>Deinococcota</taxon>
        <taxon>Deinococci</taxon>
        <taxon>Deinococcales</taxon>
        <taxon>Deinococcaceae</taxon>
        <taxon>Deinococcus</taxon>
    </lineage>
</organism>
<dbReference type="AlphaFoldDB" id="A0A318S452"/>
<comment type="caution">
    <text evidence="2">The sequence shown here is derived from an EMBL/GenBank/DDBJ whole genome shotgun (WGS) entry which is preliminary data.</text>
</comment>